<dbReference type="SUPFAM" id="SSF52266">
    <property type="entry name" value="SGNH hydrolase"/>
    <property type="match status" value="1"/>
</dbReference>
<name>A0A1Y1UW87_9FUNG</name>
<evidence type="ECO:0008006" key="4">
    <source>
        <dbReference type="Google" id="ProtNLM"/>
    </source>
</evidence>
<evidence type="ECO:0000256" key="1">
    <source>
        <dbReference type="SAM" id="SignalP"/>
    </source>
</evidence>
<dbReference type="GO" id="GO:0016788">
    <property type="term" value="F:hydrolase activity, acting on ester bonds"/>
    <property type="evidence" value="ECO:0007669"/>
    <property type="project" value="InterPro"/>
</dbReference>
<reference evidence="2 3" key="2">
    <citation type="submission" date="2016-08" db="EMBL/GenBank/DDBJ databases">
        <title>Pervasive Adenine N6-methylation of Active Genes in Fungi.</title>
        <authorList>
            <consortium name="DOE Joint Genome Institute"/>
            <person name="Mondo S.J."/>
            <person name="Dannebaum R.O."/>
            <person name="Kuo R.C."/>
            <person name="Labutti K."/>
            <person name="Haridas S."/>
            <person name="Kuo A."/>
            <person name="Salamov A."/>
            <person name="Ahrendt S.R."/>
            <person name="Lipzen A."/>
            <person name="Sullivan W."/>
            <person name="Andreopoulos W.B."/>
            <person name="Clum A."/>
            <person name="Lindquist E."/>
            <person name="Daum C."/>
            <person name="Ramamoorthy G.K."/>
            <person name="Gryganskyi A."/>
            <person name="Culley D."/>
            <person name="Magnuson J.K."/>
            <person name="James T.Y."/>
            <person name="O'Malley M.A."/>
            <person name="Stajich J.E."/>
            <person name="Spatafora J.W."/>
            <person name="Visel A."/>
            <person name="Grigoriev I.V."/>
        </authorList>
    </citation>
    <scope>NUCLEOTIDE SEQUENCE [LARGE SCALE GENOMIC DNA]</scope>
    <source>
        <strain evidence="3">finn</strain>
    </source>
</reference>
<reference evidence="2 3" key="1">
    <citation type="submission" date="2016-08" db="EMBL/GenBank/DDBJ databases">
        <title>Genomes of anaerobic fungi encode conserved fungal cellulosomes for biomass hydrolysis.</title>
        <authorList>
            <consortium name="DOE Joint Genome Institute"/>
            <person name="Haitjema C.H."/>
            <person name="Gilmore S.P."/>
            <person name="Henske J.K."/>
            <person name="Solomon K.V."/>
            <person name="De Groot R."/>
            <person name="Kuo A."/>
            <person name="Mondo S.J."/>
            <person name="Salamov A.A."/>
            <person name="Labutti K."/>
            <person name="Zhao Z."/>
            <person name="Chiniquy J."/>
            <person name="Barry K."/>
            <person name="Brewer H.M."/>
            <person name="Purvine S.O."/>
            <person name="Wright A.T."/>
            <person name="Boxma B."/>
            <person name="Van Alen T."/>
            <person name="Hackstein J.H."/>
            <person name="Baker S.E."/>
            <person name="Grigoriev I.V."/>
            <person name="O'Malley M.A."/>
        </authorList>
    </citation>
    <scope>NUCLEOTIDE SEQUENCE [LARGE SCALE GENOMIC DNA]</scope>
    <source>
        <strain evidence="3">finn</strain>
    </source>
</reference>
<dbReference type="Gene3D" id="3.40.50.1110">
    <property type="entry name" value="SGNH hydrolase"/>
    <property type="match status" value="1"/>
</dbReference>
<feature type="chain" id="PRO_5013073191" description="SGNH hydrolase" evidence="1">
    <location>
        <begin position="20"/>
        <end position="288"/>
    </location>
</feature>
<dbReference type="InterPro" id="IPR036514">
    <property type="entry name" value="SGNH_hydro_sf"/>
</dbReference>
<keyword evidence="3" id="KW-1185">Reference proteome</keyword>
<sequence length="288" mass="33547">MKIYNFLFSSLFIFTNVFSEKIKPEWGGSADVFLSNSNTFQYSKISNLIVFGDSHSQVGTNFKDMTYTGKNQSGGKNWPLYLMKLNNMKLWNYGVSRSVIEENVKGRPSFKSQYNLFIKNMSKGKPFSNKWNSKNSLFAIFMGFNDIFSKEKNIDLIINKYYNIIGEMYNAGARNILIFKSIPLCKACKVDKDTLSSFEKFNDLIEKKGIEFFEKHPDSNIIIYDAAEFCEDISNNCSHYGFKNCDSRWTWNQKDKMKYYFWKNSHMTSLGNKHLANNINEILNLIEN</sequence>
<dbReference type="EMBL" id="MCFH01000065">
    <property type="protein sequence ID" value="ORX42383.1"/>
    <property type="molecule type" value="Genomic_DNA"/>
</dbReference>
<keyword evidence="1" id="KW-0732">Signal</keyword>
<dbReference type="Proteomes" id="UP000193719">
    <property type="component" value="Unassembled WGS sequence"/>
</dbReference>
<evidence type="ECO:0000313" key="3">
    <source>
        <dbReference type="Proteomes" id="UP000193719"/>
    </source>
</evidence>
<accession>A0A1Y1UW87</accession>
<protein>
    <recommendedName>
        <fullName evidence="4">SGNH hydrolase</fullName>
    </recommendedName>
</protein>
<dbReference type="AlphaFoldDB" id="A0A1Y1UW87"/>
<comment type="caution">
    <text evidence="2">The sequence shown here is derived from an EMBL/GenBank/DDBJ whole genome shotgun (WGS) entry which is preliminary data.</text>
</comment>
<dbReference type="OrthoDB" id="1600564at2759"/>
<proteinExistence type="predicted"/>
<organism evidence="2 3">
    <name type="scientific">Piromyces finnis</name>
    <dbReference type="NCBI Taxonomy" id="1754191"/>
    <lineage>
        <taxon>Eukaryota</taxon>
        <taxon>Fungi</taxon>
        <taxon>Fungi incertae sedis</taxon>
        <taxon>Chytridiomycota</taxon>
        <taxon>Chytridiomycota incertae sedis</taxon>
        <taxon>Neocallimastigomycetes</taxon>
        <taxon>Neocallimastigales</taxon>
        <taxon>Neocallimastigaceae</taxon>
        <taxon>Piromyces</taxon>
    </lineage>
</organism>
<evidence type="ECO:0000313" key="2">
    <source>
        <dbReference type="EMBL" id="ORX42383.1"/>
    </source>
</evidence>
<dbReference type="InterPro" id="IPR001087">
    <property type="entry name" value="GDSL"/>
</dbReference>
<gene>
    <name evidence="2" type="ORF">BCR36DRAFT_337550</name>
</gene>
<feature type="signal peptide" evidence="1">
    <location>
        <begin position="1"/>
        <end position="19"/>
    </location>
</feature>
<dbReference type="Pfam" id="PF00657">
    <property type="entry name" value="Lipase_GDSL"/>
    <property type="match status" value="1"/>
</dbReference>